<evidence type="ECO:0000256" key="8">
    <source>
        <dbReference type="ARBA" id="ARBA00023065"/>
    </source>
</evidence>
<dbReference type="SUPFAM" id="SSF144083">
    <property type="entry name" value="Magnesium transport protein CorA, transmembrane region"/>
    <property type="match status" value="1"/>
</dbReference>
<evidence type="ECO:0000313" key="11">
    <source>
        <dbReference type="EMBL" id="KAJ5243512.1"/>
    </source>
</evidence>
<keyword evidence="12" id="KW-1185">Reference proteome</keyword>
<reference evidence="11" key="1">
    <citation type="submission" date="2022-11" db="EMBL/GenBank/DDBJ databases">
        <authorList>
            <person name="Petersen C."/>
        </authorList>
    </citation>
    <scope>NUCLEOTIDE SEQUENCE</scope>
    <source>
        <strain evidence="11">IBT 23319</strain>
    </source>
</reference>
<dbReference type="InterPro" id="IPR039204">
    <property type="entry name" value="MRS2-like"/>
</dbReference>
<dbReference type="GeneID" id="81379926"/>
<comment type="subcellular location">
    <subcellularLocation>
        <location evidence="1">Membrane</location>
        <topology evidence="1">Multi-pass membrane protein</topology>
    </subcellularLocation>
    <subcellularLocation>
        <location evidence="10">Mitochondrion inner membrane</location>
        <topology evidence="10">Multi-pass membrane protein</topology>
    </subcellularLocation>
</comment>
<dbReference type="GO" id="GO:0015095">
    <property type="term" value="F:magnesium ion transmembrane transporter activity"/>
    <property type="evidence" value="ECO:0007669"/>
    <property type="project" value="TreeGrafter"/>
</dbReference>
<keyword evidence="7 10" id="KW-1133">Transmembrane helix</keyword>
<evidence type="ECO:0000256" key="10">
    <source>
        <dbReference type="RuleBase" id="RU366042"/>
    </source>
</evidence>
<dbReference type="GO" id="GO:0005743">
    <property type="term" value="C:mitochondrial inner membrane"/>
    <property type="evidence" value="ECO:0007669"/>
    <property type="project" value="UniProtKB-SubCell"/>
</dbReference>
<sequence length="307" mass="34743">MTKARIAKDYDLDARDLRNIDLVSTGLPHILVRPDTIFASLFSLRLLIKSNKMLLVLLESEDNHVRIHDVLLKDLHTRLQTPQGLAVGLSGQLSFEHRVLDAALAAVIATLEAESVLIRRDVERSLSDSQKEDSVHTALRRLRRQGKRLVNTEQRARQVRSALQEILSNDEDMAMMYLTDRRAGHAHLSADHQEVEYLLEAYNKNVDAIAESANSLIGDVNRTIDTIQSVLDIRRNEIMIFEAQLEIWMLGFAVSTFVAGLFGMNVINSFEESIPAFTVLVSGCMLGTILIARYGMRRLKKFRRPQL</sequence>
<reference evidence="11" key="2">
    <citation type="journal article" date="2023" name="IMA Fungus">
        <title>Comparative genomic study of the Penicillium genus elucidates a diverse pangenome and 15 lateral gene transfer events.</title>
        <authorList>
            <person name="Petersen C."/>
            <person name="Sorensen T."/>
            <person name="Nielsen M.R."/>
            <person name="Sondergaard T.E."/>
            <person name="Sorensen J.L."/>
            <person name="Fitzpatrick D.A."/>
            <person name="Frisvad J.C."/>
            <person name="Nielsen K.L."/>
        </authorList>
    </citation>
    <scope>NUCLEOTIDE SEQUENCE</scope>
    <source>
        <strain evidence="11">IBT 23319</strain>
    </source>
</reference>
<keyword evidence="3 10" id="KW-0813">Transport</keyword>
<dbReference type="PANTHER" id="PTHR13890">
    <property type="entry name" value="RNA SPLICING PROTEIN MRS2, MITOCHONDRIAL"/>
    <property type="match status" value="1"/>
</dbReference>
<dbReference type="Gene3D" id="2.40.128.330">
    <property type="match status" value="1"/>
</dbReference>
<dbReference type="OrthoDB" id="10251508at2759"/>
<keyword evidence="5 10" id="KW-0460">Magnesium</keyword>
<keyword evidence="8 10" id="KW-0406">Ion transport</keyword>
<evidence type="ECO:0000256" key="2">
    <source>
        <dbReference type="ARBA" id="ARBA00009765"/>
    </source>
</evidence>
<accession>A0A9W9PF89</accession>
<gene>
    <name evidence="11" type="ORF">N7469_001839</name>
</gene>
<name>A0A9W9PF89_PENCI</name>
<protein>
    <recommendedName>
        <fullName evidence="10">Magnesium transporter</fullName>
    </recommendedName>
</protein>
<keyword evidence="6" id="KW-0809">Transit peptide</keyword>
<dbReference type="Pfam" id="PF22099">
    <property type="entry name" value="MRS2-like"/>
    <property type="match status" value="1"/>
</dbReference>
<dbReference type="GO" id="GO:0045016">
    <property type="term" value="P:mitochondrial magnesium ion transmembrane transport"/>
    <property type="evidence" value="ECO:0007669"/>
    <property type="project" value="TreeGrafter"/>
</dbReference>
<organism evidence="11 12">
    <name type="scientific">Penicillium citrinum</name>
    <dbReference type="NCBI Taxonomy" id="5077"/>
    <lineage>
        <taxon>Eukaryota</taxon>
        <taxon>Fungi</taxon>
        <taxon>Dikarya</taxon>
        <taxon>Ascomycota</taxon>
        <taxon>Pezizomycotina</taxon>
        <taxon>Eurotiomycetes</taxon>
        <taxon>Eurotiomycetidae</taxon>
        <taxon>Eurotiales</taxon>
        <taxon>Aspergillaceae</taxon>
        <taxon>Penicillium</taxon>
    </lineage>
</organism>
<evidence type="ECO:0000256" key="3">
    <source>
        <dbReference type="ARBA" id="ARBA00022448"/>
    </source>
</evidence>
<dbReference type="RefSeq" id="XP_056506516.1">
    <property type="nucleotide sequence ID" value="XM_056640759.1"/>
</dbReference>
<comment type="similarity">
    <text evidence="2 10">Belongs to the CorA metal ion transporter (MIT) (TC 1.A.35) family.</text>
</comment>
<dbReference type="InterPro" id="IPR045863">
    <property type="entry name" value="CorA_TM1_TM2"/>
</dbReference>
<evidence type="ECO:0000256" key="4">
    <source>
        <dbReference type="ARBA" id="ARBA00022692"/>
    </source>
</evidence>
<keyword evidence="9 10" id="KW-0472">Membrane</keyword>
<keyword evidence="10" id="KW-0496">Mitochondrion</keyword>
<dbReference type="AlphaFoldDB" id="A0A9W9PF89"/>
<proteinExistence type="inferred from homology"/>
<feature type="transmembrane region" description="Helical" evidence="10">
    <location>
        <begin position="247"/>
        <end position="267"/>
    </location>
</feature>
<dbReference type="EMBL" id="JAPQKT010000001">
    <property type="protein sequence ID" value="KAJ5243512.1"/>
    <property type="molecule type" value="Genomic_DNA"/>
</dbReference>
<evidence type="ECO:0000313" key="12">
    <source>
        <dbReference type="Proteomes" id="UP001147733"/>
    </source>
</evidence>
<evidence type="ECO:0000256" key="1">
    <source>
        <dbReference type="ARBA" id="ARBA00004141"/>
    </source>
</evidence>
<comment type="caution">
    <text evidence="11">The sequence shown here is derived from an EMBL/GenBank/DDBJ whole genome shotgun (WGS) entry which is preliminary data.</text>
</comment>
<evidence type="ECO:0000256" key="7">
    <source>
        <dbReference type="ARBA" id="ARBA00022989"/>
    </source>
</evidence>
<dbReference type="Proteomes" id="UP001147733">
    <property type="component" value="Unassembled WGS sequence"/>
</dbReference>
<dbReference type="CDD" id="cd12823">
    <property type="entry name" value="Mrs2_Mfm1p-like"/>
    <property type="match status" value="1"/>
</dbReference>
<feature type="transmembrane region" description="Helical" evidence="10">
    <location>
        <begin position="273"/>
        <end position="294"/>
    </location>
</feature>
<evidence type="ECO:0000256" key="9">
    <source>
        <dbReference type="ARBA" id="ARBA00023136"/>
    </source>
</evidence>
<evidence type="ECO:0000256" key="5">
    <source>
        <dbReference type="ARBA" id="ARBA00022842"/>
    </source>
</evidence>
<keyword evidence="10" id="KW-0999">Mitochondrion inner membrane</keyword>
<dbReference type="Gene3D" id="1.20.58.340">
    <property type="entry name" value="Magnesium transport protein CorA, transmembrane region"/>
    <property type="match status" value="2"/>
</dbReference>
<dbReference type="PANTHER" id="PTHR13890:SF0">
    <property type="entry name" value="MAGNESIUM TRANSPORTER MRS2 HOMOLOG, MITOCHONDRIAL"/>
    <property type="match status" value="1"/>
</dbReference>
<evidence type="ECO:0000256" key="6">
    <source>
        <dbReference type="ARBA" id="ARBA00022946"/>
    </source>
</evidence>
<keyword evidence="4 10" id="KW-0812">Transmembrane</keyword>